<dbReference type="HOGENOM" id="CLU_013093_0_0_1"/>
<dbReference type="GO" id="GO:0005737">
    <property type="term" value="C:cytoplasm"/>
    <property type="evidence" value="ECO:0007669"/>
    <property type="project" value="TreeGrafter"/>
</dbReference>
<dbReference type="PROSITE" id="PS00512">
    <property type="entry name" value="ALPHA_GALACTOSIDASE"/>
    <property type="match status" value="1"/>
</dbReference>
<keyword evidence="2 4" id="KW-0378">Hydrolase</keyword>
<dbReference type="PANTHER" id="PTHR11452:SF14">
    <property type="entry name" value="ALPHA-GALACTOSIDASE A"/>
    <property type="match status" value="1"/>
</dbReference>
<sequence length="424" mass="48145">MKLFIFTLLFFIATVNGLDNGLALKPPMGWLSWARFTCVTDCVKYPDTCIHENLYKQMGEKLIEDGYLELGYDIVAIDDCWSELERDNATGRLVAHKKRFPSGIKALADWMHSKGLRLGIYGDVGSLTCAGYPGQNGPGEGFFEIDAQTFAEWGVDALKFDGCYEDPANFDTLYPKMSTALNKTGASIIYHCEWPLYQFNANITPNYDAISRYCNMYRNHDDVLDSWQSVSSIIQFYGDHQDTFISYNGPGMWLDPDMLVIGDYGLSENQWQTQMSFWSMWSSPLYMSNDLRRISDSAKKILKNSKVIEVNQDPLGKMARRMVHDAPKDRYFEAWTKEMKPRNGKTVYAVVYYNNQPLGNPEYFSVPLSTLLPKESSESQFEVVDLWETSSDYANLGIVKGSESLELLVHPSGGSRMVLLTKTS</sequence>
<dbReference type="InterPro" id="IPR017853">
    <property type="entry name" value="GH"/>
</dbReference>
<organism evidence="6 7">
    <name type="scientific">Tetranychus urticae</name>
    <name type="common">Two-spotted spider mite</name>
    <dbReference type="NCBI Taxonomy" id="32264"/>
    <lineage>
        <taxon>Eukaryota</taxon>
        <taxon>Metazoa</taxon>
        <taxon>Ecdysozoa</taxon>
        <taxon>Arthropoda</taxon>
        <taxon>Chelicerata</taxon>
        <taxon>Arachnida</taxon>
        <taxon>Acari</taxon>
        <taxon>Acariformes</taxon>
        <taxon>Trombidiformes</taxon>
        <taxon>Prostigmata</taxon>
        <taxon>Eleutherengona</taxon>
        <taxon>Raphignathae</taxon>
        <taxon>Tetranychoidea</taxon>
        <taxon>Tetranychidae</taxon>
        <taxon>Tetranychus</taxon>
    </lineage>
</organism>
<comment type="similarity">
    <text evidence="1 4">Belongs to the glycosyl hydrolase 27 family.</text>
</comment>
<gene>
    <name evidence="6" type="primary">107371157</name>
</gene>
<dbReference type="GO" id="GO:0004557">
    <property type="term" value="F:alpha-galactosidase activity"/>
    <property type="evidence" value="ECO:0007669"/>
    <property type="project" value="TreeGrafter"/>
</dbReference>
<dbReference type="AlphaFoldDB" id="T1JVE5"/>
<keyword evidence="3 4" id="KW-0326">Glycosidase</keyword>
<evidence type="ECO:0000313" key="7">
    <source>
        <dbReference type="Proteomes" id="UP000015104"/>
    </source>
</evidence>
<feature type="chain" id="PRO_5007729105" description="Alpha-galactosidase" evidence="5">
    <location>
        <begin position="18"/>
        <end position="424"/>
    </location>
</feature>
<keyword evidence="4" id="KW-1015">Disulfide bond</keyword>
<dbReference type="EC" id="3.2.1.-" evidence="4"/>
<dbReference type="EMBL" id="CAEY01000792">
    <property type="status" value="NOT_ANNOTATED_CDS"/>
    <property type="molecule type" value="Genomic_DNA"/>
</dbReference>
<dbReference type="Proteomes" id="UP000015104">
    <property type="component" value="Unassembled WGS sequence"/>
</dbReference>
<dbReference type="InterPro" id="IPR013785">
    <property type="entry name" value="Aldolase_TIM"/>
</dbReference>
<evidence type="ECO:0000256" key="4">
    <source>
        <dbReference type="RuleBase" id="RU361168"/>
    </source>
</evidence>
<evidence type="ECO:0000313" key="6">
    <source>
        <dbReference type="EnsemblMetazoa" id="tetur02g04310.1"/>
    </source>
</evidence>
<dbReference type="InterPro" id="IPR013780">
    <property type="entry name" value="Glyco_hydro_b"/>
</dbReference>
<dbReference type="EnsemblMetazoa" id="tetur02g04310.1">
    <property type="protein sequence ID" value="tetur02g04310.1"/>
    <property type="gene ID" value="tetur02g04310"/>
</dbReference>
<reference evidence="7" key="1">
    <citation type="submission" date="2011-08" db="EMBL/GenBank/DDBJ databases">
        <authorList>
            <person name="Rombauts S."/>
        </authorList>
    </citation>
    <scope>NUCLEOTIDE SEQUENCE</scope>
    <source>
        <strain evidence="7">London</strain>
    </source>
</reference>
<dbReference type="KEGG" id="tut:107371157"/>
<evidence type="ECO:0000256" key="2">
    <source>
        <dbReference type="ARBA" id="ARBA00022801"/>
    </source>
</evidence>
<accession>T1JVE5</accession>
<dbReference type="SUPFAM" id="SSF51445">
    <property type="entry name" value="(Trans)glycosidases"/>
    <property type="match status" value="1"/>
</dbReference>
<dbReference type="Gene3D" id="3.20.20.70">
    <property type="entry name" value="Aldolase class I"/>
    <property type="match status" value="1"/>
</dbReference>
<dbReference type="OMA" id="MTPTMGW"/>
<keyword evidence="7" id="KW-1185">Reference proteome</keyword>
<dbReference type="GO" id="GO:0009311">
    <property type="term" value="P:oligosaccharide metabolic process"/>
    <property type="evidence" value="ECO:0007669"/>
    <property type="project" value="TreeGrafter"/>
</dbReference>
<keyword evidence="5" id="KW-0732">Signal</keyword>
<dbReference type="InterPro" id="IPR000111">
    <property type="entry name" value="Glyco_hydro_27/36_CS"/>
</dbReference>
<dbReference type="CDD" id="cd14792">
    <property type="entry name" value="GH27"/>
    <property type="match status" value="1"/>
</dbReference>
<evidence type="ECO:0000256" key="3">
    <source>
        <dbReference type="ARBA" id="ARBA00023295"/>
    </source>
</evidence>
<dbReference type="GO" id="GO:0016139">
    <property type="term" value="P:glycoside catabolic process"/>
    <property type="evidence" value="ECO:0007669"/>
    <property type="project" value="TreeGrafter"/>
</dbReference>
<name>T1JVE5_TETUR</name>
<dbReference type="eggNOG" id="KOG2366">
    <property type="taxonomic scope" value="Eukaryota"/>
</dbReference>
<evidence type="ECO:0000256" key="5">
    <source>
        <dbReference type="SAM" id="SignalP"/>
    </source>
</evidence>
<dbReference type="FunFam" id="3.20.20.70:FF:000197">
    <property type="entry name" value="Alpha-galactosidase"/>
    <property type="match status" value="1"/>
</dbReference>
<evidence type="ECO:0000256" key="1">
    <source>
        <dbReference type="ARBA" id="ARBA00009743"/>
    </source>
</evidence>
<proteinExistence type="inferred from homology"/>
<dbReference type="STRING" id="32264.T1JVE5"/>
<feature type="signal peptide" evidence="5">
    <location>
        <begin position="1"/>
        <end position="17"/>
    </location>
</feature>
<dbReference type="Gene3D" id="2.60.40.1180">
    <property type="entry name" value="Golgi alpha-mannosidase II"/>
    <property type="match status" value="1"/>
</dbReference>
<dbReference type="PANTHER" id="PTHR11452">
    <property type="entry name" value="ALPHA-GALACTOSIDASE/ALPHA-N-ACETYLGALACTOSAMINIDASE"/>
    <property type="match status" value="1"/>
</dbReference>
<protein>
    <recommendedName>
        <fullName evidence="4">Alpha-galactosidase</fullName>
        <ecNumber evidence="4">3.2.1.-</ecNumber>
    </recommendedName>
</protein>
<reference evidence="6" key="2">
    <citation type="submission" date="2015-06" db="UniProtKB">
        <authorList>
            <consortium name="EnsemblMetazoa"/>
        </authorList>
    </citation>
    <scope>IDENTIFICATION</scope>
</reference>
<dbReference type="PRINTS" id="PR00740">
    <property type="entry name" value="GLHYDRLASE27"/>
</dbReference>
<dbReference type="OrthoDB" id="5795902at2759"/>
<dbReference type="InterPro" id="IPR002241">
    <property type="entry name" value="Glyco_hydro_27"/>
</dbReference>
<comment type="subunit">
    <text evidence="4">Homodimer.</text>
</comment>
<dbReference type="Pfam" id="PF16499">
    <property type="entry name" value="Melibiase_2"/>
    <property type="match status" value="1"/>
</dbReference>